<feature type="compositionally biased region" description="Polar residues" evidence="1">
    <location>
        <begin position="718"/>
        <end position="743"/>
    </location>
</feature>
<organism evidence="2 3">
    <name type="scientific">Diaphorina citri</name>
    <name type="common">Asian citrus psyllid</name>
    <dbReference type="NCBI Taxonomy" id="121845"/>
    <lineage>
        <taxon>Eukaryota</taxon>
        <taxon>Metazoa</taxon>
        <taxon>Ecdysozoa</taxon>
        <taxon>Arthropoda</taxon>
        <taxon>Hexapoda</taxon>
        <taxon>Insecta</taxon>
        <taxon>Pterygota</taxon>
        <taxon>Neoptera</taxon>
        <taxon>Paraneoptera</taxon>
        <taxon>Hemiptera</taxon>
        <taxon>Sternorrhyncha</taxon>
        <taxon>Psylloidea</taxon>
        <taxon>Psyllidae</taxon>
        <taxon>Diaphorininae</taxon>
        <taxon>Diaphorina</taxon>
    </lineage>
</organism>
<protein>
    <submittedName>
        <fullName evidence="3">Uncharacterized protein LOC103517337</fullName>
    </submittedName>
</protein>
<feature type="compositionally biased region" description="Gly residues" evidence="1">
    <location>
        <begin position="1450"/>
        <end position="1462"/>
    </location>
</feature>
<evidence type="ECO:0000313" key="3">
    <source>
        <dbReference type="RefSeq" id="XP_026685029.1"/>
    </source>
</evidence>
<feature type="region of interest" description="Disordered" evidence="1">
    <location>
        <begin position="483"/>
        <end position="525"/>
    </location>
</feature>
<dbReference type="GO" id="GO:0005737">
    <property type="term" value="C:cytoplasm"/>
    <property type="evidence" value="ECO:0007669"/>
    <property type="project" value="GOC"/>
</dbReference>
<feature type="compositionally biased region" description="Low complexity" evidence="1">
    <location>
        <begin position="503"/>
        <end position="518"/>
    </location>
</feature>
<feature type="compositionally biased region" description="Basic and acidic residues" evidence="1">
    <location>
        <begin position="688"/>
        <end position="697"/>
    </location>
</feature>
<accession>A0A3Q0J988</accession>
<dbReference type="SUPFAM" id="SSF50978">
    <property type="entry name" value="WD40 repeat-like"/>
    <property type="match status" value="1"/>
</dbReference>
<dbReference type="SMART" id="SM00706">
    <property type="entry name" value="TECPR"/>
    <property type="match status" value="6"/>
</dbReference>
<dbReference type="GO" id="GO:0032527">
    <property type="term" value="P:protein exit from endoplasmic reticulum"/>
    <property type="evidence" value="ECO:0007669"/>
    <property type="project" value="TreeGrafter"/>
</dbReference>
<feature type="compositionally biased region" description="Basic residues" evidence="1">
    <location>
        <begin position="486"/>
        <end position="499"/>
    </location>
</feature>
<evidence type="ECO:0000256" key="1">
    <source>
        <dbReference type="SAM" id="MobiDB-lite"/>
    </source>
</evidence>
<keyword evidence="2" id="KW-1185">Reference proteome</keyword>
<dbReference type="Pfam" id="PF19193">
    <property type="entry name" value="Tectonin"/>
    <property type="match status" value="1"/>
</dbReference>
<feature type="region of interest" description="Disordered" evidence="1">
    <location>
        <begin position="786"/>
        <end position="820"/>
    </location>
</feature>
<dbReference type="STRING" id="121845.A0A3Q0J988"/>
<feature type="compositionally biased region" description="Basic and acidic residues" evidence="1">
    <location>
        <begin position="803"/>
        <end position="813"/>
    </location>
</feature>
<dbReference type="PANTHER" id="PTHR23287:SF16">
    <property type="entry name" value="TECTONIN BETA-PROPELLER REPEAT-CONTAINING PROTEIN 2"/>
    <property type="match status" value="1"/>
</dbReference>
<dbReference type="InterPro" id="IPR006624">
    <property type="entry name" value="Beta-propeller_rpt_TECPR"/>
</dbReference>
<dbReference type="RefSeq" id="XP_026685029.1">
    <property type="nucleotide sequence ID" value="XM_026829228.1"/>
</dbReference>
<dbReference type="Proteomes" id="UP000079169">
    <property type="component" value="Unplaced"/>
</dbReference>
<feature type="compositionally biased region" description="Polar residues" evidence="1">
    <location>
        <begin position="698"/>
        <end position="710"/>
    </location>
</feature>
<dbReference type="Pfam" id="PF06462">
    <property type="entry name" value="Hyd_WA"/>
    <property type="match status" value="1"/>
</dbReference>
<dbReference type="GeneID" id="103517337"/>
<dbReference type="KEGG" id="dci:103517337"/>
<feature type="region of interest" description="Disordered" evidence="1">
    <location>
        <begin position="1063"/>
        <end position="1093"/>
    </location>
</feature>
<feature type="region of interest" description="Disordered" evidence="1">
    <location>
        <begin position="657"/>
        <end position="753"/>
    </location>
</feature>
<proteinExistence type="predicted"/>
<reference evidence="3" key="1">
    <citation type="submission" date="2025-08" db="UniProtKB">
        <authorList>
            <consortium name="RefSeq"/>
        </authorList>
    </citation>
    <scope>IDENTIFICATION</scope>
</reference>
<dbReference type="InterPro" id="IPR036322">
    <property type="entry name" value="WD40_repeat_dom_sf"/>
</dbReference>
<feature type="region of interest" description="Disordered" evidence="1">
    <location>
        <begin position="1442"/>
        <end position="1462"/>
    </location>
</feature>
<name>A0A3Q0J988_DIACI</name>
<sequence>MNIEPKDSCGLREWLSLSNLLKFIPNKIRRGLIMQDVHFTCIDVANEFIAIGTNVGIVFWCNRITLKVTQYKPEKGDLGISCLKLVPSVDYMLAVGDKSGIISIFKIPKELPKDLPEEYLRRYDSKNLTKSCEISNERYRIVQLSFNNNQILLVSSLYRSVILYKNENWKVLQIGQKDRKTLAELGAVFNIKTCTSASPPLIYATRHGQRIWIADTSGVVQRTLLFKDLLASSDIPRIKLLNSFEGALNCGNFEFSTLDVLNDKYLVSHSSNILVVIDPDSSAVVGVLRSYSGIHSVAMGKDEIFMVEGSRGVRRLGFCQDPYAGRQNSAESDVLGDAMLDLALRIKDAATVIAPLLKDYTEATPASRLNSPEVDYDVGIACEVEDIPHEKPDVLEEMPSTSCDVPSVQSPNQTEINISEPRQTAAVSGEPNGTDQVVRDMITEAHSGLKMNAESSKESSSVLSRRQILKDIGTKEYGDLIFSSSRKTRKTNKGPRRKLGNPTSNSLLSSGATGSSTTELDSDSASIMSEVDSLSAMTLSQTSSNSEFELTTPALTNEELESKVAKMLSLEEVLINPPPLTKAIVPPEEEDHSRLKLNFVDCSLSNASSTSDLTIHSSVSTHTLPNTQDIPIPGSEDVKVIESGEQVVLNFDHEHFGEGDQDLKTHSNLSASSGNKNNVESESNQGKPPHETEDTREQPQSNSDVNNHNPSRSEKSNSIEPVSETQIITELSTNSGNETQPSSKPEDTQPDEDANTITKLEDSLLEETSLDSDMTNIVIINSSQDLGEEDNTNTSEAVYGDTTDYKDKPDRTTDTLGKNLPDLLTSVDKNTNPNGIQNGACDCDCRNNTAASDKLKGYLGTLDQGWQCCITPNTCVWLGVTCHKIYCGGPRLSVYEADLTETSLQWNLMNQKATCMTVSPCNRFTWRSNLGVVSSLLPSGGDDWKLCARDIDSMSLTQSLAWYCAQGKVYTQRLPLSSVTLVPCSLHIVKVSSVEDRVWVLSDAGQILTRDNITADNPTGDSWSKMDVPADVHISDIALTHNRLGWIVDRSNYIYFYLPSPPSSSTRGGEYYLPSRPASSTRGGECHLPSPSSSTSGGEWWQLLIHGNFEHVTLHSASAQKPCIRSNRESIWITHPLASVVYVNTSSVWGHKWTAMELGPLDPVCDHGKVSPGPGPVKWRKISAEGLFEEDGYIWFLTSEGELYNYCPYSRALSSVPSPIEEGQDDSVVSIESSPNALWVLTEKCHIYIRLGISTLHPTGVKWKPLLLEQFSSSHVQVGDLSCACDVVWVCSTRGNVYMTVYPPHEEREQVPAWIPAEGSALPGCHFSRIFVGPHAGMVWALDNKGNVYVREGIYHDYQLGVNWLYVPGLQATHITISQSGVWALARDTVYQRVGVSPTNFIGQYWQSVPGRVNLLSASLDNQLYGAFNGVVRHSSVEVRVKREGEEEGNGAGGGTGEWEII</sequence>
<dbReference type="PaxDb" id="121845-A0A3Q0J988"/>
<dbReference type="PANTHER" id="PTHR23287">
    <property type="entry name" value="RUBY-EYE2-LIKE PROTEIN"/>
    <property type="match status" value="1"/>
</dbReference>
<feature type="compositionally biased region" description="Polar residues" evidence="1">
    <location>
        <begin position="666"/>
        <end position="686"/>
    </location>
</feature>
<evidence type="ECO:0000313" key="2">
    <source>
        <dbReference type="Proteomes" id="UP000079169"/>
    </source>
</evidence>
<gene>
    <name evidence="3" type="primary">LOC103517337</name>
</gene>